<keyword evidence="3" id="KW-1185">Reference proteome</keyword>
<dbReference type="EMBL" id="JACBKZ010000014">
    <property type="protein sequence ID" value="KAF5931576.1"/>
    <property type="molecule type" value="Genomic_DNA"/>
</dbReference>
<feature type="region of interest" description="Disordered" evidence="1">
    <location>
        <begin position="1"/>
        <end position="29"/>
    </location>
</feature>
<gene>
    <name evidence="2" type="ORF">HYC85_027747</name>
</gene>
<organism evidence="2 3">
    <name type="scientific">Camellia sinensis</name>
    <name type="common">Tea plant</name>
    <name type="synonym">Thea sinensis</name>
    <dbReference type="NCBI Taxonomy" id="4442"/>
    <lineage>
        <taxon>Eukaryota</taxon>
        <taxon>Viridiplantae</taxon>
        <taxon>Streptophyta</taxon>
        <taxon>Embryophyta</taxon>
        <taxon>Tracheophyta</taxon>
        <taxon>Spermatophyta</taxon>
        <taxon>Magnoliopsida</taxon>
        <taxon>eudicotyledons</taxon>
        <taxon>Gunneridae</taxon>
        <taxon>Pentapetalae</taxon>
        <taxon>asterids</taxon>
        <taxon>Ericales</taxon>
        <taxon>Theaceae</taxon>
        <taxon>Camellia</taxon>
    </lineage>
</organism>
<sequence>MTYRQASSSGYELPSMGASSIRDGRWRSPPPQRIAKLQCPAWHRLPLSKRACRQSAYWLEVLREYPERGTPIPDAESAPPKTMPCPLALQVGPCTGKCLMLRRTEVGHHHPGAPRAAM</sequence>
<dbReference type="Proteomes" id="UP000593564">
    <property type="component" value="Unassembled WGS sequence"/>
</dbReference>
<protein>
    <submittedName>
        <fullName evidence="2">Uncharacterized protein</fullName>
    </submittedName>
</protein>
<feature type="compositionally biased region" description="Polar residues" evidence="1">
    <location>
        <begin position="1"/>
        <end position="10"/>
    </location>
</feature>
<evidence type="ECO:0000256" key="1">
    <source>
        <dbReference type="SAM" id="MobiDB-lite"/>
    </source>
</evidence>
<dbReference type="AlphaFoldDB" id="A0A7J7FX65"/>
<proteinExistence type="predicted"/>
<comment type="caution">
    <text evidence="2">The sequence shown here is derived from an EMBL/GenBank/DDBJ whole genome shotgun (WGS) entry which is preliminary data.</text>
</comment>
<evidence type="ECO:0000313" key="2">
    <source>
        <dbReference type="EMBL" id="KAF5931576.1"/>
    </source>
</evidence>
<reference evidence="2 3" key="2">
    <citation type="submission" date="2020-07" db="EMBL/GenBank/DDBJ databases">
        <title>Genome assembly of wild tea tree DASZ reveals pedigree and selection history of tea varieties.</title>
        <authorList>
            <person name="Zhang W."/>
        </authorList>
    </citation>
    <scope>NUCLEOTIDE SEQUENCE [LARGE SCALE GENOMIC DNA]</scope>
    <source>
        <strain evidence="3">cv. G240</strain>
        <tissue evidence="2">Leaf</tissue>
    </source>
</reference>
<evidence type="ECO:0000313" key="3">
    <source>
        <dbReference type="Proteomes" id="UP000593564"/>
    </source>
</evidence>
<reference evidence="3" key="1">
    <citation type="journal article" date="2020" name="Nat. Commun.">
        <title>Genome assembly of wild tea tree DASZ reveals pedigree and selection history of tea varieties.</title>
        <authorList>
            <person name="Zhang W."/>
            <person name="Zhang Y."/>
            <person name="Qiu H."/>
            <person name="Guo Y."/>
            <person name="Wan H."/>
            <person name="Zhang X."/>
            <person name="Scossa F."/>
            <person name="Alseekh S."/>
            <person name="Zhang Q."/>
            <person name="Wang P."/>
            <person name="Xu L."/>
            <person name="Schmidt M.H."/>
            <person name="Jia X."/>
            <person name="Li D."/>
            <person name="Zhu A."/>
            <person name="Guo F."/>
            <person name="Chen W."/>
            <person name="Ni D."/>
            <person name="Usadel B."/>
            <person name="Fernie A.R."/>
            <person name="Wen W."/>
        </authorList>
    </citation>
    <scope>NUCLEOTIDE SEQUENCE [LARGE SCALE GENOMIC DNA]</scope>
    <source>
        <strain evidence="3">cv. G240</strain>
    </source>
</reference>
<accession>A0A7J7FX65</accession>
<name>A0A7J7FX65_CAMSI</name>